<dbReference type="InterPro" id="IPR046373">
    <property type="entry name" value="Acyl-CoA_Oxase/DH_mid-dom_sf"/>
</dbReference>
<dbReference type="Pfam" id="PF02771">
    <property type="entry name" value="Acyl-CoA_dh_N"/>
    <property type="match status" value="1"/>
</dbReference>
<dbReference type="GO" id="GO:0003995">
    <property type="term" value="F:acyl-CoA dehydrogenase activity"/>
    <property type="evidence" value="ECO:0007669"/>
    <property type="project" value="InterPro"/>
</dbReference>
<feature type="domain" description="Acyl-CoA oxidase/dehydrogenase middle" evidence="7">
    <location>
        <begin position="122"/>
        <end position="216"/>
    </location>
</feature>
<comment type="cofactor">
    <cofactor evidence="1 5">
        <name>FAD</name>
        <dbReference type="ChEBI" id="CHEBI:57692"/>
    </cofactor>
</comment>
<keyword evidence="4 5" id="KW-0274">FAD</keyword>
<dbReference type="InterPro" id="IPR009075">
    <property type="entry name" value="AcylCo_DH/oxidase_C"/>
</dbReference>
<keyword evidence="5" id="KW-0560">Oxidoreductase</keyword>
<reference evidence="9 10" key="1">
    <citation type="submission" date="2020-01" db="EMBL/GenBank/DDBJ databases">
        <title>Investigation of new actinobacteria for the biodesulphurisation of diesel fuel.</title>
        <authorList>
            <person name="Athi Narayanan S.M."/>
        </authorList>
    </citation>
    <scope>NUCLEOTIDE SEQUENCE [LARGE SCALE GENOMIC DNA]</scope>
    <source>
        <strain evidence="9 10">213E</strain>
    </source>
</reference>
<comment type="caution">
    <text evidence="9">The sequence shown here is derived from an EMBL/GenBank/DDBJ whole genome shotgun (WGS) entry which is preliminary data.</text>
</comment>
<name>A0A7K3LM79_9ACTN</name>
<evidence type="ECO:0000256" key="2">
    <source>
        <dbReference type="ARBA" id="ARBA00009347"/>
    </source>
</evidence>
<evidence type="ECO:0000313" key="10">
    <source>
        <dbReference type="Proteomes" id="UP000466307"/>
    </source>
</evidence>
<dbReference type="PANTHER" id="PTHR43884">
    <property type="entry name" value="ACYL-COA DEHYDROGENASE"/>
    <property type="match status" value="1"/>
</dbReference>
<protein>
    <submittedName>
        <fullName evidence="9">Acyl-CoA dehydrogenase</fullName>
    </submittedName>
</protein>
<dbReference type="InterPro" id="IPR009100">
    <property type="entry name" value="AcylCoA_DH/oxidase_NM_dom_sf"/>
</dbReference>
<dbReference type="Gene3D" id="1.20.140.10">
    <property type="entry name" value="Butyryl-CoA Dehydrogenase, subunit A, domain 3"/>
    <property type="match status" value="1"/>
</dbReference>
<feature type="domain" description="Acyl-CoA dehydrogenase/oxidase C-terminal" evidence="6">
    <location>
        <begin position="228"/>
        <end position="374"/>
    </location>
</feature>
<evidence type="ECO:0000259" key="8">
    <source>
        <dbReference type="Pfam" id="PF02771"/>
    </source>
</evidence>
<dbReference type="GO" id="GO:0050660">
    <property type="term" value="F:flavin adenine dinucleotide binding"/>
    <property type="evidence" value="ECO:0007669"/>
    <property type="project" value="InterPro"/>
</dbReference>
<dbReference type="AlphaFoldDB" id="A0A7K3LM79"/>
<evidence type="ECO:0000256" key="5">
    <source>
        <dbReference type="RuleBase" id="RU362125"/>
    </source>
</evidence>
<evidence type="ECO:0000259" key="7">
    <source>
        <dbReference type="Pfam" id="PF02770"/>
    </source>
</evidence>
<dbReference type="EMBL" id="JAADZU010000013">
    <property type="protein sequence ID" value="NDK89151.1"/>
    <property type="molecule type" value="Genomic_DNA"/>
</dbReference>
<evidence type="ECO:0000256" key="1">
    <source>
        <dbReference type="ARBA" id="ARBA00001974"/>
    </source>
</evidence>
<dbReference type="SUPFAM" id="SSF47203">
    <property type="entry name" value="Acyl-CoA dehydrogenase C-terminal domain-like"/>
    <property type="match status" value="1"/>
</dbReference>
<evidence type="ECO:0000313" key="9">
    <source>
        <dbReference type="EMBL" id="NDK89151.1"/>
    </source>
</evidence>
<dbReference type="Pfam" id="PF00441">
    <property type="entry name" value="Acyl-CoA_dh_1"/>
    <property type="match status" value="1"/>
</dbReference>
<dbReference type="InterPro" id="IPR013786">
    <property type="entry name" value="AcylCoA_DH/ox_N"/>
</dbReference>
<evidence type="ECO:0000259" key="6">
    <source>
        <dbReference type="Pfam" id="PF00441"/>
    </source>
</evidence>
<comment type="similarity">
    <text evidence="2 5">Belongs to the acyl-CoA dehydrogenase family.</text>
</comment>
<dbReference type="PROSITE" id="PS00072">
    <property type="entry name" value="ACYL_COA_DH_1"/>
    <property type="match status" value="1"/>
</dbReference>
<dbReference type="PANTHER" id="PTHR43884:SF12">
    <property type="entry name" value="ISOVALERYL-COA DEHYDROGENASE, MITOCHONDRIAL-RELATED"/>
    <property type="match status" value="1"/>
</dbReference>
<keyword evidence="10" id="KW-1185">Reference proteome</keyword>
<gene>
    <name evidence="9" type="ORF">GYA93_06075</name>
</gene>
<dbReference type="Proteomes" id="UP000466307">
    <property type="component" value="Unassembled WGS sequence"/>
</dbReference>
<dbReference type="InterPro" id="IPR006089">
    <property type="entry name" value="Acyl-CoA_DH_CS"/>
</dbReference>
<dbReference type="Gene3D" id="1.10.540.10">
    <property type="entry name" value="Acyl-CoA dehydrogenase/oxidase, N-terminal domain"/>
    <property type="match status" value="1"/>
</dbReference>
<dbReference type="InterPro" id="IPR036250">
    <property type="entry name" value="AcylCo_DH-like_C"/>
</dbReference>
<dbReference type="RefSeq" id="WP_059037401.1">
    <property type="nucleotide sequence ID" value="NZ_JAADZU010000013.1"/>
</dbReference>
<dbReference type="CDD" id="cd00567">
    <property type="entry name" value="ACAD"/>
    <property type="match status" value="1"/>
</dbReference>
<accession>A0A7K3LM79</accession>
<proteinExistence type="inferred from homology"/>
<evidence type="ECO:0000256" key="3">
    <source>
        <dbReference type="ARBA" id="ARBA00022630"/>
    </source>
</evidence>
<dbReference type="SUPFAM" id="SSF56645">
    <property type="entry name" value="Acyl-CoA dehydrogenase NM domain-like"/>
    <property type="match status" value="1"/>
</dbReference>
<feature type="domain" description="Acyl-CoA dehydrogenase/oxidase N-terminal" evidence="8">
    <location>
        <begin position="7"/>
        <end position="117"/>
    </location>
</feature>
<organism evidence="9 10">
    <name type="scientific">Gordonia desulfuricans</name>
    <dbReference type="NCBI Taxonomy" id="89051"/>
    <lineage>
        <taxon>Bacteria</taxon>
        <taxon>Bacillati</taxon>
        <taxon>Actinomycetota</taxon>
        <taxon>Actinomycetes</taxon>
        <taxon>Mycobacteriales</taxon>
        <taxon>Gordoniaceae</taxon>
        <taxon>Gordonia</taxon>
    </lineage>
</organism>
<dbReference type="Gene3D" id="2.40.110.10">
    <property type="entry name" value="Butyryl-CoA Dehydrogenase, subunit A, domain 2"/>
    <property type="match status" value="1"/>
</dbReference>
<dbReference type="InterPro" id="IPR037069">
    <property type="entry name" value="AcylCoA_DH/ox_N_sf"/>
</dbReference>
<dbReference type="Pfam" id="PF02770">
    <property type="entry name" value="Acyl-CoA_dh_M"/>
    <property type="match status" value="1"/>
</dbReference>
<keyword evidence="3 5" id="KW-0285">Flavoprotein</keyword>
<sequence>MISFEFTEEQQQFAKVLRDFSTKELLPYYTRRAASTDFPYEAFARLGELGVLGIGLPERFGGTGTEDPLLLGLATEVLAEGDINLASAPIQVGLVGSQLVHSSDEVQERYLPALIEGRETLAIALTEPGSGSDAGALRTTATPVDGGWRLSGEKTAISWAMNASATLVYARTPGTSRSKGVSCFVVPMDAEGVTRHHMLGMGCLPIGWGSIHLDDVFIPTSHLVGEEGRGFAAVMNHFDFSRAAIGLMCLGAARQSLDEAVTYSEQRETFGQPISTYQGVSFGIAEQATLVEAARLLCYKALWSREAGLPHTALASMSKWWPPQVARQAIEVAMRIHGNLGYAAEFPHQARYRDVMAYLVAADGSAEIQKRIISGDIYKRGSTAF</sequence>
<evidence type="ECO:0000256" key="4">
    <source>
        <dbReference type="ARBA" id="ARBA00022827"/>
    </source>
</evidence>
<dbReference type="InterPro" id="IPR006091">
    <property type="entry name" value="Acyl-CoA_Oxase/DH_mid-dom"/>
</dbReference>